<keyword evidence="1" id="KW-0694">RNA-binding</keyword>
<comment type="caution">
    <text evidence="2">The sequence shown here is derived from an EMBL/GenBank/DDBJ whole genome shotgun (WGS) entry which is preliminary data.</text>
</comment>
<gene>
    <name evidence="2" type="ORF">M9Y10_008239</name>
</gene>
<dbReference type="InterPro" id="IPR001040">
    <property type="entry name" value="TIF_eIF_4E"/>
</dbReference>
<keyword evidence="1" id="KW-0648">Protein biosynthesis</keyword>
<evidence type="ECO:0000256" key="1">
    <source>
        <dbReference type="RuleBase" id="RU004374"/>
    </source>
</evidence>
<reference evidence="2 3" key="1">
    <citation type="submission" date="2024-04" db="EMBL/GenBank/DDBJ databases">
        <title>Tritrichomonas musculus Genome.</title>
        <authorList>
            <person name="Alves-Ferreira E."/>
            <person name="Grigg M."/>
            <person name="Lorenzi H."/>
            <person name="Galac M."/>
        </authorList>
    </citation>
    <scope>NUCLEOTIDE SEQUENCE [LARGE SCALE GENOMIC DNA]</scope>
    <source>
        <strain evidence="2 3">EAF2021</strain>
    </source>
</reference>
<dbReference type="Gene3D" id="3.30.760.10">
    <property type="entry name" value="RNA Cap, Translation Initiation Factor Eif4e"/>
    <property type="match status" value="1"/>
</dbReference>
<sequence>MSHNLNSPWTFYYFEKANPQNPDDTYDKCIHKIAKVYTAEEFWHYYSHINKPDQLEPRFSLHFFRNDSRAMWEDPENQNGGAFFYKVNDKSQTKYLWERLLLNLIGEQLNEDIIGVVVTPRPKLDFIYIWHKTAESEEIRLEICRQLQNLFELPLQFTIGYNIFNQKNHEQRLNYIITKTGPVLQTANNEPKQPKKQ</sequence>
<organism evidence="2 3">
    <name type="scientific">Tritrichomonas musculus</name>
    <dbReference type="NCBI Taxonomy" id="1915356"/>
    <lineage>
        <taxon>Eukaryota</taxon>
        <taxon>Metamonada</taxon>
        <taxon>Parabasalia</taxon>
        <taxon>Tritrichomonadida</taxon>
        <taxon>Tritrichomonadidae</taxon>
        <taxon>Tritrichomonas</taxon>
    </lineage>
</organism>
<keyword evidence="3" id="KW-1185">Reference proteome</keyword>
<protein>
    <submittedName>
        <fullName evidence="2">Uncharacterized protein</fullName>
    </submittedName>
</protein>
<comment type="similarity">
    <text evidence="1">Belongs to the eukaryotic initiation factor 4E family.</text>
</comment>
<dbReference type="InterPro" id="IPR023398">
    <property type="entry name" value="TIF_eIF4e-like"/>
</dbReference>
<dbReference type="Proteomes" id="UP001470230">
    <property type="component" value="Unassembled WGS sequence"/>
</dbReference>
<keyword evidence="1" id="KW-0396">Initiation factor</keyword>
<name>A0ABR2IXM6_9EUKA</name>
<dbReference type="PANTHER" id="PTHR11960:SF18">
    <property type="entry name" value="EUKARYOTIC TRANSLATION INITIATION FACTOR 4E HOMOLOGOUS PROTEIN, ISOFORM B"/>
    <property type="match status" value="1"/>
</dbReference>
<dbReference type="EMBL" id="JAPFFF010000014">
    <property type="protein sequence ID" value="KAK8870358.1"/>
    <property type="molecule type" value="Genomic_DNA"/>
</dbReference>
<dbReference type="SUPFAM" id="SSF55418">
    <property type="entry name" value="eIF4e-like"/>
    <property type="match status" value="1"/>
</dbReference>
<evidence type="ECO:0000313" key="2">
    <source>
        <dbReference type="EMBL" id="KAK8870358.1"/>
    </source>
</evidence>
<dbReference type="Pfam" id="PF01652">
    <property type="entry name" value="IF4E"/>
    <property type="match status" value="1"/>
</dbReference>
<dbReference type="PANTHER" id="PTHR11960">
    <property type="entry name" value="EUKARYOTIC TRANSLATION INITIATION FACTOR 4E RELATED"/>
    <property type="match status" value="1"/>
</dbReference>
<proteinExistence type="inferred from homology"/>
<accession>A0ABR2IXM6</accession>
<evidence type="ECO:0000313" key="3">
    <source>
        <dbReference type="Proteomes" id="UP001470230"/>
    </source>
</evidence>